<reference evidence="2" key="1">
    <citation type="submission" date="2022-08" db="EMBL/GenBank/DDBJ databases">
        <authorList>
            <person name="Kallberg Y."/>
            <person name="Tangrot J."/>
            <person name="Rosling A."/>
        </authorList>
    </citation>
    <scope>NUCLEOTIDE SEQUENCE</scope>
    <source>
        <strain evidence="2">Wild A</strain>
    </source>
</reference>
<evidence type="ECO:0000256" key="1">
    <source>
        <dbReference type="SAM" id="Coils"/>
    </source>
</evidence>
<dbReference type="Proteomes" id="UP001153678">
    <property type="component" value="Unassembled WGS sequence"/>
</dbReference>
<protein>
    <submittedName>
        <fullName evidence="2">14055_t:CDS:1</fullName>
    </submittedName>
</protein>
<proteinExistence type="predicted"/>
<gene>
    <name evidence="2" type="ORF">FWILDA_LOCUS6954</name>
</gene>
<organism evidence="2 3">
    <name type="scientific">Funneliformis geosporum</name>
    <dbReference type="NCBI Taxonomy" id="1117311"/>
    <lineage>
        <taxon>Eukaryota</taxon>
        <taxon>Fungi</taxon>
        <taxon>Fungi incertae sedis</taxon>
        <taxon>Mucoromycota</taxon>
        <taxon>Glomeromycotina</taxon>
        <taxon>Glomeromycetes</taxon>
        <taxon>Glomerales</taxon>
        <taxon>Glomeraceae</taxon>
        <taxon>Funneliformis</taxon>
    </lineage>
</organism>
<keyword evidence="3" id="KW-1185">Reference proteome</keyword>
<dbReference type="OrthoDB" id="2397877at2759"/>
<name>A0A9W4SN39_9GLOM</name>
<comment type="caution">
    <text evidence="2">The sequence shown here is derived from an EMBL/GenBank/DDBJ whole genome shotgun (WGS) entry which is preliminary data.</text>
</comment>
<evidence type="ECO:0000313" key="2">
    <source>
        <dbReference type="EMBL" id="CAI2175158.1"/>
    </source>
</evidence>
<sequence>MSSSNNNLLLLTMFSVGFLIGGGVVGFVGVNQQQQHHQIHDVESDREQDIDDDDITVVNCKFYNKQSYLSSLHSTLFTSNSPTSSVIPKLNQLHIYQKELYKKQQTLHSYIISFNHKYTCLLTETNVFKGYSCLQMSKSKEKLELFQEKIKCKGKSVSDNINGGFGYILEIKNYMKMQVAEMKWLEKLKETYEEKLENSMKELDEMKEKFNEFKEISEELKIGELTNLLFESGCINL</sequence>
<evidence type="ECO:0000313" key="3">
    <source>
        <dbReference type="Proteomes" id="UP001153678"/>
    </source>
</evidence>
<dbReference type="AlphaFoldDB" id="A0A9W4SN39"/>
<feature type="coiled-coil region" evidence="1">
    <location>
        <begin position="182"/>
        <end position="216"/>
    </location>
</feature>
<keyword evidence="1" id="KW-0175">Coiled coil</keyword>
<dbReference type="EMBL" id="CAMKVN010001318">
    <property type="protein sequence ID" value="CAI2175158.1"/>
    <property type="molecule type" value="Genomic_DNA"/>
</dbReference>
<accession>A0A9W4SN39</accession>